<name>A0A8D8R7A4_9HEMI</name>
<dbReference type="EMBL" id="HBUF01138561">
    <property type="protein sequence ID" value="CAG6645789.1"/>
    <property type="molecule type" value="Transcribed_RNA"/>
</dbReference>
<reference evidence="1" key="1">
    <citation type="submission" date="2021-05" db="EMBL/GenBank/DDBJ databases">
        <authorList>
            <person name="Alioto T."/>
            <person name="Alioto T."/>
            <person name="Gomez Garrido J."/>
        </authorList>
    </citation>
    <scope>NUCLEOTIDE SEQUENCE</scope>
</reference>
<sequence length="101" mass="10797">MSASWTQALAAVTASEVLSTISGCLRRKALYHPSPGILSANGVFLLVSSIKPFTLTFTSSFLCGKPFCALTHIHLTRRFSSSVVNIVGGPKPGFLKSSLRR</sequence>
<dbReference type="EMBL" id="HBUF01501890">
    <property type="protein sequence ID" value="CAG6745592.1"/>
    <property type="molecule type" value="Transcribed_RNA"/>
</dbReference>
<evidence type="ECO:0000313" key="1">
    <source>
        <dbReference type="EMBL" id="CAG6645789.1"/>
    </source>
</evidence>
<organism evidence="1">
    <name type="scientific">Cacopsylla melanoneura</name>
    <dbReference type="NCBI Taxonomy" id="428564"/>
    <lineage>
        <taxon>Eukaryota</taxon>
        <taxon>Metazoa</taxon>
        <taxon>Ecdysozoa</taxon>
        <taxon>Arthropoda</taxon>
        <taxon>Hexapoda</taxon>
        <taxon>Insecta</taxon>
        <taxon>Pterygota</taxon>
        <taxon>Neoptera</taxon>
        <taxon>Paraneoptera</taxon>
        <taxon>Hemiptera</taxon>
        <taxon>Sternorrhyncha</taxon>
        <taxon>Psylloidea</taxon>
        <taxon>Psyllidae</taxon>
        <taxon>Psyllinae</taxon>
        <taxon>Cacopsylla</taxon>
    </lineage>
</organism>
<accession>A0A8D8R7A4</accession>
<dbReference type="AlphaFoldDB" id="A0A8D8R7A4"/>
<proteinExistence type="predicted"/>
<protein>
    <submittedName>
        <fullName evidence="1">Uncharacterized protein</fullName>
    </submittedName>
</protein>